<name>A0A0L0FYY1_9EUKA</name>
<protein>
    <submittedName>
        <fullName evidence="1">Uncharacterized protein</fullName>
    </submittedName>
</protein>
<organism evidence="1 2">
    <name type="scientific">Sphaeroforma arctica JP610</name>
    <dbReference type="NCBI Taxonomy" id="667725"/>
    <lineage>
        <taxon>Eukaryota</taxon>
        <taxon>Ichthyosporea</taxon>
        <taxon>Ichthyophonida</taxon>
        <taxon>Sphaeroforma</taxon>
    </lineage>
</organism>
<keyword evidence="2" id="KW-1185">Reference proteome</keyword>
<dbReference type="AlphaFoldDB" id="A0A0L0FYY1"/>
<dbReference type="RefSeq" id="XP_014155937.1">
    <property type="nucleotide sequence ID" value="XM_014300462.1"/>
</dbReference>
<dbReference type="GeneID" id="25906176"/>
<evidence type="ECO:0000313" key="1">
    <source>
        <dbReference type="EMBL" id="KNC82035.1"/>
    </source>
</evidence>
<dbReference type="Proteomes" id="UP000054560">
    <property type="component" value="Unassembled WGS sequence"/>
</dbReference>
<dbReference type="EMBL" id="KQ241966">
    <property type="protein sequence ID" value="KNC82035.1"/>
    <property type="molecule type" value="Genomic_DNA"/>
</dbReference>
<evidence type="ECO:0000313" key="2">
    <source>
        <dbReference type="Proteomes" id="UP000054560"/>
    </source>
</evidence>
<proteinExistence type="predicted"/>
<reference evidence="1 2" key="1">
    <citation type="submission" date="2011-02" db="EMBL/GenBank/DDBJ databases">
        <title>The Genome Sequence of Sphaeroforma arctica JP610.</title>
        <authorList>
            <consortium name="The Broad Institute Genome Sequencing Platform"/>
            <person name="Russ C."/>
            <person name="Cuomo C."/>
            <person name="Young S.K."/>
            <person name="Zeng Q."/>
            <person name="Gargeya S."/>
            <person name="Alvarado L."/>
            <person name="Berlin A."/>
            <person name="Chapman S.B."/>
            <person name="Chen Z."/>
            <person name="Freedman E."/>
            <person name="Gellesch M."/>
            <person name="Goldberg J."/>
            <person name="Griggs A."/>
            <person name="Gujja S."/>
            <person name="Heilman E."/>
            <person name="Heiman D."/>
            <person name="Howarth C."/>
            <person name="Mehta T."/>
            <person name="Neiman D."/>
            <person name="Pearson M."/>
            <person name="Roberts A."/>
            <person name="Saif S."/>
            <person name="Shea T."/>
            <person name="Shenoy N."/>
            <person name="Sisk P."/>
            <person name="Stolte C."/>
            <person name="Sykes S."/>
            <person name="White J."/>
            <person name="Yandava C."/>
            <person name="Burger G."/>
            <person name="Gray M.W."/>
            <person name="Holland P.W.H."/>
            <person name="King N."/>
            <person name="Lang F.B.F."/>
            <person name="Roger A.J."/>
            <person name="Ruiz-Trillo I."/>
            <person name="Haas B."/>
            <person name="Nusbaum C."/>
            <person name="Birren B."/>
        </authorList>
    </citation>
    <scope>NUCLEOTIDE SEQUENCE [LARGE SCALE GENOMIC DNA]</scope>
    <source>
        <strain evidence="1 2">JP610</strain>
    </source>
</reference>
<accession>A0A0L0FYY1</accession>
<sequence length="123" mass="13568">MGVSSSKFVLLIMDDMLANDLQRTGPIVIARGTHAFKASPQKDLTLAKPSGAIKYGLSSGFALGLGIRKISLRPTQNVRLYNRMVPCKAVLQGLLEVPMLQTDYPIYNVFSDIDDMALKPEWQ</sequence>
<gene>
    <name evidence="1" type="ORF">SARC_05672</name>
</gene>